<organism evidence="1 2">
    <name type="scientific">Streblomastix strix</name>
    <dbReference type="NCBI Taxonomy" id="222440"/>
    <lineage>
        <taxon>Eukaryota</taxon>
        <taxon>Metamonada</taxon>
        <taxon>Preaxostyla</taxon>
        <taxon>Oxymonadida</taxon>
        <taxon>Streblomastigidae</taxon>
        <taxon>Streblomastix</taxon>
    </lineage>
</organism>
<dbReference type="EMBL" id="SNRW01003211">
    <property type="protein sequence ID" value="KAA6390458.1"/>
    <property type="molecule type" value="Genomic_DNA"/>
</dbReference>
<gene>
    <name evidence="1" type="ORF">EZS28_014014</name>
</gene>
<reference evidence="1 2" key="1">
    <citation type="submission" date="2019-03" db="EMBL/GenBank/DDBJ databases">
        <title>Single cell metagenomics reveals metabolic interactions within the superorganism composed of flagellate Streblomastix strix and complex community of Bacteroidetes bacteria on its surface.</title>
        <authorList>
            <person name="Treitli S.C."/>
            <person name="Kolisko M."/>
            <person name="Husnik F."/>
            <person name="Keeling P."/>
            <person name="Hampl V."/>
        </authorList>
    </citation>
    <scope>NUCLEOTIDE SEQUENCE [LARGE SCALE GENOMIC DNA]</scope>
    <source>
        <strain evidence="1">ST1C</strain>
    </source>
</reference>
<dbReference type="Proteomes" id="UP000324800">
    <property type="component" value="Unassembled WGS sequence"/>
</dbReference>
<accession>A0A5J4W6I9</accession>
<evidence type="ECO:0000313" key="2">
    <source>
        <dbReference type="Proteomes" id="UP000324800"/>
    </source>
</evidence>
<sequence length="119" mass="12434">MFFIPIIGLSVPTSTNPSPLKVNVFPLADICILLVLSPVQDATAIAIPQGLISAVFGGVNIDHYPSISQSAAVAFTNGTFTLLGSIFNGYQCVALAYTLSVPAVPVPVSLRGTLLLRFT</sequence>
<name>A0A5J4W6I9_9EUKA</name>
<proteinExistence type="predicted"/>
<protein>
    <submittedName>
        <fullName evidence="1">Uncharacterized protein</fullName>
    </submittedName>
</protein>
<dbReference type="AlphaFoldDB" id="A0A5J4W6I9"/>
<evidence type="ECO:0000313" key="1">
    <source>
        <dbReference type="EMBL" id="KAA6390458.1"/>
    </source>
</evidence>
<comment type="caution">
    <text evidence="1">The sequence shown here is derived from an EMBL/GenBank/DDBJ whole genome shotgun (WGS) entry which is preliminary data.</text>
</comment>